<dbReference type="InterPro" id="IPR043129">
    <property type="entry name" value="ATPase_NBD"/>
</dbReference>
<protein>
    <submittedName>
        <fullName evidence="6">Hydantoinase</fullName>
    </submittedName>
</protein>
<dbReference type="InterPro" id="IPR048350">
    <property type="entry name" value="S-Me-THD-like_C"/>
</dbReference>
<dbReference type="SUPFAM" id="SSF53067">
    <property type="entry name" value="Actin-like ATPase domain"/>
    <property type="match status" value="2"/>
</dbReference>
<dbReference type="AlphaFoldDB" id="A0A165RA84"/>
<evidence type="ECO:0000256" key="1">
    <source>
        <dbReference type="SAM" id="MobiDB-lite"/>
    </source>
</evidence>
<dbReference type="Gene3D" id="3.40.1610.10">
    <property type="entry name" value="CV3147-like domain"/>
    <property type="match status" value="1"/>
</dbReference>
<dbReference type="OrthoDB" id="5404895at2759"/>
<dbReference type="Gene3D" id="2.40.390.10">
    <property type="entry name" value="CV3147-like"/>
    <property type="match status" value="1"/>
</dbReference>
<dbReference type="PANTHER" id="PTHR11365">
    <property type="entry name" value="5-OXOPROLINASE RELATED"/>
    <property type="match status" value="1"/>
</dbReference>
<reference evidence="6 7" key="1">
    <citation type="journal article" date="2016" name="Mol. Biol. Evol.">
        <title>Comparative Genomics of Early-Diverging Mushroom-Forming Fungi Provides Insights into the Origins of Lignocellulose Decay Capabilities.</title>
        <authorList>
            <person name="Nagy L.G."/>
            <person name="Riley R."/>
            <person name="Tritt A."/>
            <person name="Adam C."/>
            <person name="Daum C."/>
            <person name="Floudas D."/>
            <person name="Sun H."/>
            <person name="Yadav J.S."/>
            <person name="Pangilinan J."/>
            <person name="Larsson K.H."/>
            <person name="Matsuura K."/>
            <person name="Barry K."/>
            <person name="Labutti K."/>
            <person name="Kuo R."/>
            <person name="Ohm R.A."/>
            <person name="Bhattacharya S.S."/>
            <person name="Shirouzu T."/>
            <person name="Yoshinaga Y."/>
            <person name="Martin F.M."/>
            <person name="Grigoriev I.V."/>
            <person name="Hibbett D.S."/>
        </authorList>
    </citation>
    <scope>NUCLEOTIDE SEQUENCE [LARGE SCALE GENOMIC DNA]</scope>
    <source>
        <strain evidence="6 7">L-15889</strain>
    </source>
</reference>
<dbReference type="InterPro" id="IPR024071">
    <property type="entry name" value="S-Me-THD_C_sf"/>
</dbReference>
<dbReference type="GO" id="GO:0016787">
    <property type="term" value="F:hydrolase activity"/>
    <property type="evidence" value="ECO:0007669"/>
    <property type="project" value="InterPro"/>
</dbReference>
<feature type="domain" description="S-Me-THD-like C-terminal" evidence="5">
    <location>
        <begin position="767"/>
        <end position="979"/>
    </location>
</feature>
<name>A0A165RA84_9APHY</name>
<evidence type="ECO:0000259" key="3">
    <source>
        <dbReference type="Pfam" id="PF05378"/>
    </source>
</evidence>
<gene>
    <name evidence="6" type="ORF">DAEQUDRAFT_209740</name>
</gene>
<dbReference type="PANTHER" id="PTHR11365:SF10">
    <property type="entry name" value="HYDANTOINASE_OXOPROLINASE"/>
    <property type="match status" value="1"/>
</dbReference>
<evidence type="ECO:0000313" key="7">
    <source>
        <dbReference type="Proteomes" id="UP000076727"/>
    </source>
</evidence>
<dbReference type="InterPro" id="IPR008040">
    <property type="entry name" value="Hydant_A_N"/>
</dbReference>
<dbReference type="InterPro" id="IPR027479">
    <property type="entry name" value="S-Me-THD_N_sf"/>
</dbReference>
<dbReference type="Pfam" id="PF20906">
    <property type="entry name" value="S-Me-THD_C"/>
    <property type="match status" value="1"/>
</dbReference>
<dbReference type="InterPro" id="IPR045079">
    <property type="entry name" value="Oxoprolinase-like"/>
</dbReference>
<accession>A0A165RA84</accession>
<dbReference type="SUPFAM" id="SSF160991">
    <property type="entry name" value="CV3147-like"/>
    <property type="match status" value="1"/>
</dbReference>
<dbReference type="Pfam" id="PF06032">
    <property type="entry name" value="S-Me-THD_N"/>
    <property type="match status" value="1"/>
</dbReference>
<feature type="domain" description="Hydantoinase/oxoprolinase N-terminal" evidence="3">
    <location>
        <begin position="3"/>
        <end position="183"/>
    </location>
</feature>
<dbReference type="Pfam" id="PF01968">
    <property type="entry name" value="Hydantoinase_A"/>
    <property type="match status" value="1"/>
</dbReference>
<feature type="compositionally biased region" description="Basic and acidic residues" evidence="1">
    <location>
        <begin position="560"/>
        <end position="570"/>
    </location>
</feature>
<evidence type="ECO:0000259" key="4">
    <source>
        <dbReference type="Pfam" id="PF06032"/>
    </source>
</evidence>
<dbReference type="Proteomes" id="UP000076727">
    <property type="component" value="Unassembled WGS sequence"/>
</dbReference>
<dbReference type="STRING" id="1314783.A0A165RA84"/>
<dbReference type="InterPro" id="IPR002821">
    <property type="entry name" value="Hydantoinase_A"/>
</dbReference>
<sequence>MLRIGVDVGGTNTDGVLIDVTRLHEPTRGVLAQFKAPTTPNVSDGIENAVRQVLTIASVSPEKVSCVSIGTTAFINAVLEADGRRLAKVAVVRISGPYTKQCPPFIDFPARLRALTEGHVGYVDGGLEIDGREIRPLKEEQLVEQCKLIKEKGLKNVVVCGVYTALDNEGKHEVRAAKIMQRELGPTVNVVCSRDVGQVGFLERENATILNASILTFAQRTIRGFQAAMKALNLSCPLFLTQNDGTLTTAASAARLPIRTFASGPTNSMRGAAFLAGLDEHKAAAQRKSTIVADIGGTTTDVGVLLPSGFPRQAASFIEVGGVRTNFAMADVQSIALGGGSLVKVHEAPQGLHVAVGPESVGHYLIRDAKVFGGNVLTTTDVVVASGRAEVGKKEAVSDVNGAVVGKAMANIKKQLEGIIDKMKTSPEDVTVLLVGGGSIVAPDHLVGVGEILRPPHFSVANAVGAAMAKVAGEIDTIELLQGRSIHDVIDNIKTQAIEKAIRAGADPATVKIVEVANLPVQYVTNQATRIIVKAAGDLAPEAVASVSTLDDALEDTQPDEYKEGDKTASDEVAEEEEIDIETYKPTIRPNRSWVLSELDLEWIAEGCGVMGTGGGGSTYPPYLMARQKMRDGKEIIVVDPDDIPEDAWFLRVMFMGSPSVSSERLQGGTELPSAIKALTTYMGLNLDKDVYGVISDEIGGGNGLEPMIVAATMGRAVLDADLMGRAYPNLYQTLPGAYGVPGGLWPCAISDAIGNTVVLPSASNASYVETILRTVTTELGSSSGLTMPPLKRVTCQNYGITHSVSQAWRLGRAVALCRKRNDLKSIPSKILEIQNGACVFVGKIVDVSREVRKGFTWGSVTIAPLMEDEEEEGDSVASSAPVAYGPDDRLIIPFQNENLYACLEKPDGTSKILVTVPDLITVLDSQNGAALGTPDYRYGLRVTVLAMAASPKWTTTEEGLKTGGPSAFGLHRVQFTPIAKYKPPRSVISEFA</sequence>
<dbReference type="Pfam" id="PF05378">
    <property type="entry name" value="Hydant_A_N"/>
    <property type="match status" value="1"/>
</dbReference>
<feature type="domain" description="Hydantoinase A/oxoprolinase" evidence="2">
    <location>
        <begin position="204"/>
        <end position="388"/>
    </location>
</feature>
<dbReference type="FunFam" id="3.40.1610.10:FF:000001">
    <property type="entry name" value="Hydantoinase, putative"/>
    <property type="match status" value="1"/>
</dbReference>
<keyword evidence="7" id="KW-1185">Reference proteome</keyword>
<dbReference type="EMBL" id="KV429051">
    <property type="protein sequence ID" value="KZT70497.1"/>
    <property type="molecule type" value="Genomic_DNA"/>
</dbReference>
<evidence type="ECO:0000259" key="2">
    <source>
        <dbReference type="Pfam" id="PF01968"/>
    </source>
</evidence>
<feature type="region of interest" description="Disordered" evidence="1">
    <location>
        <begin position="550"/>
        <end position="576"/>
    </location>
</feature>
<evidence type="ECO:0000313" key="6">
    <source>
        <dbReference type="EMBL" id="KZT70497.1"/>
    </source>
</evidence>
<evidence type="ECO:0000259" key="5">
    <source>
        <dbReference type="Pfam" id="PF20906"/>
    </source>
</evidence>
<feature type="domain" description="S-Me-THD N-terminal" evidence="4">
    <location>
        <begin position="600"/>
        <end position="761"/>
    </location>
</feature>
<proteinExistence type="predicted"/>
<organism evidence="6 7">
    <name type="scientific">Daedalea quercina L-15889</name>
    <dbReference type="NCBI Taxonomy" id="1314783"/>
    <lineage>
        <taxon>Eukaryota</taxon>
        <taxon>Fungi</taxon>
        <taxon>Dikarya</taxon>
        <taxon>Basidiomycota</taxon>
        <taxon>Agaricomycotina</taxon>
        <taxon>Agaricomycetes</taxon>
        <taxon>Polyporales</taxon>
        <taxon>Fomitopsis</taxon>
    </lineage>
</organism>
<dbReference type="InterPro" id="IPR010318">
    <property type="entry name" value="S-Me-THD_N"/>
</dbReference>